<evidence type="ECO:0000313" key="10">
    <source>
        <dbReference type="Proteomes" id="UP001163823"/>
    </source>
</evidence>
<dbReference type="InterPro" id="IPR011701">
    <property type="entry name" value="MFS"/>
</dbReference>
<evidence type="ECO:0000256" key="7">
    <source>
        <dbReference type="SAM" id="Phobius"/>
    </source>
</evidence>
<feature type="transmembrane region" description="Helical" evidence="7">
    <location>
        <begin position="281"/>
        <end position="301"/>
    </location>
</feature>
<dbReference type="Pfam" id="PF07690">
    <property type="entry name" value="MFS_1"/>
    <property type="match status" value="1"/>
</dbReference>
<evidence type="ECO:0000259" key="8">
    <source>
        <dbReference type="PROSITE" id="PS50850"/>
    </source>
</evidence>
<proteinExistence type="inferred from homology"/>
<evidence type="ECO:0000256" key="5">
    <source>
        <dbReference type="ARBA" id="ARBA00022989"/>
    </source>
</evidence>
<dbReference type="InterPro" id="IPR050814">
    <property type="entry name" value="Myo-inositol_Transporter"/>
</dbReference>
<feature type="transmembrane region" description="Helical" evidence="7">
    <location>
        <begin position="18"/>
        <end position="46"/>
    </location>
</feature>
<keyword evidence="10" id="KW-1185">Reference proteome</keyword>
<gene>
    <name evidence="9" type="ORF">O6P43_033730</name>
</gene>
<dbReference type="PANTHER" id="PTHR48020:SF49">
    <property type="entry name" value="SUGAR TRANSPORTER"/>
    <property type="match status" value="1"/>
</dbReference>
<dbReference type="GO" id="GO:0016020">
    <property type="term" value="C:membrane"/>
    <property type="evidence" value="ECO:0007669"/>
    <property type="project" value="UniProtKB-SubCell"/>
</dbReference>
<comment type="subcellular location">
    <subcellularLocation>
        <location evidence="1">Membrane</location>
        <topology evidence="1">Multi-pass membrane protein</topology>
    </subcellularLocation>
</comment>
<dbReference type="PRINTS" id="PR00171">
    <property type="entry name" value="SUGRTRNSPORT"/>
</dbReference>
<dbReference type="KEGG" id="qsa:O6P43_033730"/>
<organism evidence="9 10">
    <name type="scientific">Quillaja saponaria</name>
    <name type="common">Soap bark tree</name>
    <dbReference type="NCBI Taxonomy" id="32244"/>
    <lineage>
        <taxon>Eukaryota</taxon>
        <taxon>Viridiplantae</taxon>
        <taxon>Streptophyta</taxon>
        <taxon>Embryophyta</taxon>
        <taxon>Tracheophyta</taxon>
        <taxon>Spermatophyta</taxon>
        <taxon>Magnoliopsida</taxon>
        <taxon>eudicotyledons</taxon>
        <taxon>Gunneridae</taxon>
        <taxon>Pentapetalae</taxon>
        <taxon>rosids</taxon>
        <taxon>fabids</taxon>
        <taxon>Fabales</taxon>
        <taxon>Quillajaceae</taxon>
        <taxon>Quillaja</taxon>
    </lineage>
</organism>
<feature type="domain" description="Major facilitator superfamily (MFS) profile" evidence="8">
    <location>
        <begin position="1"/>
        <end position="377"/>
    </location>
</feature>
<dbReference type="Pfam" id="PF00083">
    <property type="entry name" value="Sugar_tr"/>
    <property type="match status" value="1"/>
</dbReference>
<accession>A0AAD7KQQ6</accession>
<keyword evidence="4 7" id="KW-0812">Transmembrane</keyword>
<keyword evidence="3" id="KW-0813">Transport</keyword>
<feature type="transmembrane region" description="Helical" evidence="7">
    <location>
        <begin position="87"/>
        <end position="106"/>
    </location>
</feature>
<dbReference type="PANTHER" id="PTHR48020">
    <property type="entry name" value="PROTON MYO-INOSITOL COTRANSPORTER"/>
    <property type="match status" value="1"/>
</dbReference>
<dbReference type="Proteomes" id="UP001163823">
    <property type="component" value="Chromosome 14"/>
</dbReference>
<dbReference type="InterPro" id="IPR003663">
    <property type="entry name" value="Sugar/inositol_transpt"/>
</dbReference>
<name>A0AAD7KQQ6_QUISA</name>
<comment type="similarity">
    <text evidence="2">Belongs to the major facilitator superfamily. Sugar transporter (TC 2.A.1.1) family.</text>
</comment>
<feature type="transmembrane region" description="Helical" evidence="7">
    <location>
        <begin position="250"/>
        <end position="274"/>
    </location>
</feature>
<dbReference type="EMBL" id="JARAOO010000014">
    <property type="protein sequence ID" value="KAJ7944313.1"/>
    <property type="molecule type" value="Genomic_DNA"/>
</dbReference>
<sequence length="405" mass="44648">MEEGNGESKESQTGFNKYACICVIFASIISLIYGYDVGVMGGAMIYMQEDLKISDTQVGILAGIINLCALPGSLSAGRFADYIGRRYTFVLASVIFFLGSILMGYGPSYAILMDWKVHCRHTSIPSLTLAIGMLKMPESPRWLVMQGRLGEANEVLLQVQDKSRSGQGVWKELLWRPSPPVRWMLIAAIGLHFFQHTAGIEAVLLFSPRILKKAGINNKSKLLLATVGIGITKTVFILVATYLLDKVGRRVLLLTSLGGMIVALTGLGFCLTMVEHSNETLYWVTSLSISATYIYMGFYSIGVGPVSWVYSSEIFPLRLRAQGFSICVAVSRFMNAAVSMSFILIYKAITIGGIFFMFAGISVVAGWFFYFFLPETKGRSLEEMETIFGKKSSSQNLEMPMKPAN</sequence>
<feature type="transmembrane region" description="Helical" evidence="7">
    <location>
        <begin position="353"/>
        <end position="373"/>
    </location>
</feature>
<evidence type="ECO:0000256" key="2">
    <source>
        <dbReference type="ARBA" id="ARBA00010992"/>
    </source>
</evidence>
<feature type="transmembrane region" description="Helical" evidence="7">
    <location>
        <begin position="58"/>
        <end position="80"/>
    </location>
</feature>
<dbReference type="InterPro" id="IPR020846">
    <property type="entry name" value="MFS_dom"/>
</dbReference>
<evidence type="ECO:0000256" key="6">
    <source>
        <dbReference type="ARBA" id="ARBA00023136"/>
    </source>
</evidence>
<comment type="caution">
    <text evidence="9">The sequence shown here is derived from an EMBL/GenBank/DDBJ whole genome shotgun (WGS) entry which is preliminary data.</text>
</comment>
<dbReference type="AlphaFoldDB" id="A0AAD7KQQ6"/>
<dbReference type="InterPro" id="IPR005829">
    <property type="entry name" value="Sugar_transporter_CS"/>
</dbReference>
<feature type="transmembrane region" description="Helical" evidence="7">
    <location>
        <begin position="222"/>
        <end position="244"/>
    </location>
</feature>
<feature type="transmembrane region" description="Helical" evidence="7">
    <location>
        <begin position="321"/>
        <end position="346"/>
    </location>
</feature>
<evidence type="ECO:0000256" key="1">
    <source>
        <dbReference type="ARBA" id="ARBA00004141"/>
    </source>
</evidence>
<dbReference type="PROSITE" id="PS00216">
    <property type="entry name" value="SUGAR_TRANSPORT_1"/>
    <property type="match status" value="1"/>
</dbReference>
<dbReference type="Gene3D" id="1.20.1250.20">
    <property type="entry name" value="MFS general substrate transporter like domains"/>
    <property type="match status" value="2"/>
</dbReference>
<dbReference type="PROSITE" id="PS50850">
    <property type="entry name" value="MFS"/>
    <property type="match status" value="1"/>
</dbReference>
<reference evidence="9" key="1">
    <citation type="journal article" date="2023" name="Science">
        <title>Elucidation of the pathway for biosynthesis of saponin adjuvants from the soapbark tree.</title>
        <authorList>
            <person name="Reed J."/>
            <person name="Orme A."/>
            <person name="El-Demerdash A."/>
            <person name="Owen C."/>
            <person name="Martin L.B.B."/>
            <person name="Misra R.C."/>
            <person name="Kikuchi S."/>
            <person name="Rejzek M."/>
            <person name="Martin A.C."/>
            <person name="Harkess A."/>
            <person name="Leebens-Mack J."/>
            <person name="Louveau T."/>
            <person name="Stephenson M.J."/>
            <person name="Osbourn A."/>
        </authorList>
    </citation>
    <scope>NUCLEOTIDE SEQUENCE</scope>
    <source>
        <strain evidence="9">S10</strain>
    </source>
</reference>
<evidence type="ECO:0000313" key="9">
    <source>
        <dbReference type="EMBL" id="KAJ7944313.1"/>
    </source>
</evidence>
<dbReference type="InterPro" id="IPR005828">
    <property type="entry name" value="MFS_sugar_transport-like"/>
</dbReference>
<protein>
    <submittedName>
        <fullName evidence="9">Polyol transporter like</fullName>
    </submittedName>
</protein>
<dbReference type="SUPFAM" id="SSF103473">
    <property type="entry name" value="MFS general substrate transporter"/>
    <property type="match status" value="1"/>
</dbReference>
<evidence type="ECO:0000256" key="3">
    <source>
        <dbReference type="ARBA" id="ARBA00022448"/>
    </source>
</evidence>
<keyword evidence="6 7" id="KW-0472">Membrane</keyword>
<dbReference type="Gene3D" id="1.10.286.90">
    <property type="entry name" value="MFS transporter, transmembrane helix TM10b"/>
    <property type="match status" value="1"/>
</dbReference>
<dbReference type="GO" id="GO:0022857">
    <property type="term" value="F:transmembrane transporter activity"/>
    <property type="evidence" value="ECO:0007669"/>
    <property type="project" value="InterPro"/>
</dbReference>
<dbReference type="InterPro" id="IPR036259">
    <property type="entry name" value="MFS_trans_sf"/>
</dbReference>
<evidence type="ECO:0000256" key="4">
    <source>
        <dbReference type="ARBA" id="ARBA00022692"/>
    </source>
</evidence>
<keyword evidence="5 7" id="KW-1133">Transmembrane helix</keyword>